<dbReference type="PROSITE" id="PS51858">
    <property type="entry name" value="PPPDE"/>
    <property type="match status" value="1"/>
</dbReference>
<evidence type="ECO:0000256" key="2">
    <source>
        <dbReference type="ARBA" id="ARBA00022670"/>
    </source>
</evidence>
<protein>
    <submittedName>
        <fullName evidence="6">PPPDE putative peptidase domain containing protein, putative</fullName>
    </submittedName>
</protein>
<name>A0A1G4I3M3_TRYEQ</name>
<evidence type="ECO:0000256" key="4">
    <source>
        <dbReference type="SAM" id="MobiDB-lite"/>
    </source>
</evidence>
<dbReference type="GO" id="GO:0101005">
    <property type="term" value="F:deubiquitinase activity"/>
    <property type="evidence" value="ECO:0007669"/>
    <property type="project" value="TreeGrafter"/>
</dbReference>
<dbReference type="GO" id="GO:0006508">
    <property type="term" value="P:proteolysis"/>
    <property type="evidence" value="ECO:0007669"/>
    <property type="project" value="UniProtKB-KW"/>
</dbReference>
<comment type="caution">
    <text evidence="6">The sequence shown here is derived from an EMBL/GenBank/DDBJ whole genome shotgun (WGS) entry which is preliminary data.</text>
</comment>
<dbReference type="AlphaFoldDB" id="A0A1G4I3M3"/>
<dbReference type="InterPro" id="IPR042266">
    <property type="entry name" value="PPPDE_sf"/>
</dbReference>
<evidence type="ECO:0000259" key="5">
    <source>
        <dbReference type="PROSITE" id="PS51858"/>
    </source>
</evidence>
<organism evidence="6 7">
    <name type="scientific">Trypanosoma equiperdum</name>
    <dbReference type="NCBI Taxonomy" id="5694"/>
    <lineage>
        <taxon>Eukaryota</taxon>
        <taxon>Discoba</taxon>
        <taxon>Euglenozoa</taxon>
        <taxon>Kinetoplastea</taxon>
        <taxon>Metakinetoplastina</taxon>
        <taxon>Trypanosomatida</taxon>
        <taxon>Trypanosomatidae</taxon>
        <taxon>Trypanosoma</taxon>
    </lineage>
</organism>
<keyword evidence="3" id="KW-0378">Hydrolase</keyword>
<dbReference type="VEuPathDB" id="TriTrypDB:TEOVI_000490000"/>
<proteinExistence type="inferred from homology"/>
<keyword evidence="7" id="KW-1185">Reference proteome</keyword>
<reference evidence="6" key="1">
    <citation type="submission" date="2016-09" db="EMBL/GenBank/DDBJ databases">
        <authorList>
            <person name="Hebert L."/>
            <person name="Moumen B."/>
        </authorList>
    </citation>
    <scope>NUCLEOTIDE SEQUENCE [LARGE SCALE GENOMIC DNA]</scope>
    <source>
        <strain evidence="6">OVI</strain>
    </source>
</reference>
<dbReference type="PANTHER" id="PTHR12378:SF56">
    <property type="entry name" value="PPPDE DOMAIN-CONTAINING PROTEIN"/>
    <property type="match status" value="1"/>
</dbReference>
<feature type="region of interest" description="Disordered" evidence="4">
    <location>
        <begin position="287"/>
        <end position="341"/>
    </location>
</feature>
<dbReference type="GO" id="GO:0016579">
    <property type="term" value="P:protein deubiquitination"/>
    <property type="evidence" value="ECO:0007669"/>
    <property type="project" value="TreeGrafter"/>
</dbReference>
<feature type="compositionally biased region" description="Low complexity" evidence="4">
    <location>
        <begin position="408"/>
        <end position="419"/>
    </location>
</feature>
<dbReference type="Gene3D" id="3.90.1720.30">
    <property type="entry name" value="PPPDE domains"/>
    <property type="match status" value="1"/>
</dbReference>
<dbReference type="GeneID" id="92378840"/>
<dbReference type="Proteomes" id="UP000195570">
    <property type="component" value="Unassembled WGS sequence"/>
</dbReference>
<dbReference type="EMBL" id="CZPT02000533">
    <property type="protein sequence ID" value="SCU66380.1"/>
    <property type="molecule type" value="Genomic_DNA"/>
</dbReference>
<gene>
    <name evidence="6" type="ORF">TEOVI_000490000</name>
</gene>
<feature type="domain" description="PPPDE" evidence="5">
    <location>
        <begin position="44"/>
        <end position="182"/>
    </location>
</feature>
<sequence>MPLCCCKDENNSTVDKIPDTIETGEVVLKRCAPPVLTRDDFVEVQVHVNVYSLLKRNGCFKKIGMGVFHCGIVVYGIEWGYGECMDPNTASGLFCVCPGHAAGSLYRTICLGVTTRSPEQVDTILHRLENEWRSADYHILAHNCNHFAQRFCDMLSTVQKLQLPAWCNRAARVCNKVVPRRLASYIHRMMDEPPPKATPAAPSRVRELPTSVIPPLWYNYYCVSKNPRYVTLQNTESERLFFMRENGDTPQDKKRFGVQQPRVPKTRAAVPKISIVRRGGVGVAEWSTLREGSAPPPAPKRRGTNVTDSLAMKDKSNGVCNGESSSASDSEPSGVLDKHSTSVRVVDSLRYIRGGSVSGANTDRRAPSGSSKETPGDRIDPEESDDEDDALYSSEDGATIRIERKLETGSSRTDTSSTPTDEHRAFEGGVVLPNGVLASDFSSAEASLNDARECREGFNGAEQLMRSNDTVSHVIHVHHGKILRSVDQSQTRDSAGETSFVDSARGVTAMKTIAPSLTVTSTSQAYGSGDRTRNEISRSSIGMHGSSCGLGDLSLPSTRRCGEGSDLPDGGVVGFSSAPASRAMCSDSVTVELQHEENGDLYSDPGGGRIAGVDSSLFHTSVSSTKGGSLSNNLPNPLLALNKRLGPHMRTYSSPF</sequence>
<evidence type="ECO:0000313" key="6">
    <source>
        <dbReference type="EMBL" id="SCU66380.1"/>
    </source>
</evidence>
<feature type="compositionally biased region" description="Low complexity" evidence="4">
    <location>
        <begin position="324"/>
        <end position="333"/>
    </location>
</feature>
<keyword evidence="2" id="KW-0645">Protease</keyword>
<evidence type="ECO:0000256" key="1">
    <source>
        <dbReference type="ARBA" id="ARBA00008140"/>
    </source>
</evidence>
<accession>A0A1G4I3M3</accession>
<dbReference type="RefSeq" id="XP_067077835.1">
    <property type="nucleotide sequence ID" value="XM_067221734.1"/>
</dbReference>
<dbReference type="PANTHER" id="PTHR12378">
    <property type="entry name" value="DESUMOYLATING ISOPEPTIDASE"/>
    <property type="match status" value="1"/>
</dbReference>
<dbReference type="SMART" id="SM01179">
    <property type="entry name" value="DUF862"/>
    <property type="match status" value="1"/>
</dbReference>
<comment type="similarity">
    <text evidence="1">Belongs to the DeSI family.</text>
</comment>
<feature type="region of interest" description="Disordered" evidence="4">
    <location>
        <begin position="354"/>
        <end position="423"/>
    </location>
</feature>
<evidence type="ECO:0000256" key="3">
    <source>
        <dbReference type="ARBA" id="ARBA00022801"/>
    </source>
</evidence>
<evidence type="ECO:0000313" key="7">
    <source>
        <dbReference type="Proteomes" id="UP000195570"/>
    </source>
</evidence>
<dbReference type="Pfam" id="PF05903">
    <property type="entry name" value="Peptidase_C97"/>
    <property type="match status" value="1"/>
</dbReference>
<dbReference type="InterPro" id="IPR008580">
    <property type="entry name" value="PPPDE_dom"/>
</dbReference>